<dbReference type="NCBIfam" id="TIGR02226">
    <property type="entry name" value="two_anch"/>
    <property type="match status" value="1"/>
</dbReference>
<dbReference type="RefSeq" id="WP_310058129.1">
    <property type="nucleotide sequence ID" value="NZ_JAVDVY010000001.1"/>
</dbReference>
<dbReference type="InterPro" id="IPR011933">
    <property type="entry name" value="Double_TM_dom"/>
</dbReference>
<evidence type="ECO:0000313" key="3">
    <source>
        <dbReference type="EMBL" id="MDR7133429.1"/>
    </source>
</evidence>
<accession>A0ABU1W781</accession>
<keyword evidence="1" id="KW-0472">Membrane</keyword>
<feature type="domain" description="Aerotolerance regulator N-terminal" evidence="2">
    <location>
        <begin position="4"/>
        <end position="77"/>
    </location>
</feature>
<dbReference type="Pfam" id="PF07584">
    <property type="entry name" value="BatA"/>
    <property type="match status" value="1"/>
</dbReference>
<sequence>MNLALLLPAGLAALAALLLPLLIHLARRSEQRPTAFAALRWLRQKPKPRHRIRFDEWPLLIVRLLLLSLLALLLARPVLFGATSEDPWVAVMPGIDLQQGRAAQAPENARRHWLAPGFPSLDASQPEMTASATGASVTSLLRELDASLPPGVALTVLVPAQLDGVDAKRPVLSRRVDWRVVAGTAPTAQAAKAPATNTVPAPVLSVRYAADRETALRYLRAANAAWREPNSKASAPVQDVAPAGQALSGKSKTLVWLAPGRVPQAVSDWIRTGGIALIDAQATLADAPPMAALWRDDTGAPLVEGARYGNGRVMRLTRALTPQALPALLEADFPQHLRSLFDALKPAPARVFAADHAPATGGPVFPQSPRDLQPWLLALIALLFLIERWMASGSRHRVTP</sequence>
<organism evidence="3 4">
    <name type="scientific">Lysobacter niastensis</name>
    <dbReference type="NCBI Taxonomy" id="380629"/>
    <lineage>
        <taxon>Bacteria</taxon>
        <taxon>Pseudomonadati</taxon>
        <taxon>Pseudomonadota</taxon>
        <taxon>Gammaproteobacteria</taxon>
        <taxon>Lysobacterales</taxon>
        <taxon>Lysobacteraceae</taxon>
        <taxon>Lysobacter</taxon>
    </lineage>
</organism>
<keyword evidence="1" id="KW-1133">Transmembrane helix</keyword>
<keyword evidence="1" id="KW-0812">Transmembrane</keyword>
<dbReference type="PANTHER" id="PTHR37464">
    <property type="entry name" value="BLL2463 PROTEIN"/>
    <property type="match status" value="1"/>
</dbReference>
<dbReference type="PANTHER" id="PTHR37464:SF1">
    <property type="entry name" value="BLL2463 PROTEIN"/>
    <property type="match status" value="1"/>
</dbReference>
<dbReference type="Proteomes" id="UP001251524">
    <property type="component" value="Unassembled WGS sequence"/>
</dbReference>
<feature type="transmembrane region" description="Helical" evidence="1">
    <location>
        <begin position="57"/>
        <end position="75"/>
    </location>
</feature>
<name>A0ABU1W781_9GAMM</name>
<evidence type="ECO:0000313" key="4">
    <source>
        <dbReference type="Proteomes" id="UP001251524"/>
    </source>
</evidence>
<gene>
    <name evidence="3" type="ORF">J2X06_000613</name>
</gene>
<dbReference type="InterPro" id="IPR024163">
    <property type="entry name" value="Aerotolerance_reg_N"/>
</dbReference>
<keyword evidence="4" id="KW-1185">Reference proteome</keyword>
<dbReference type="EMBL" id="JAVDVY010000001">
    <property type="protein sequence ID" value="MDR7133429.1"/>
    <property type="molecule type" value="Genomic_DNA"/>
</dbReference>
<reference evidence="3 4" key="1">
    <citation type="submission" date="2023-07" db="EMBL/GenBank/DDBJ databases">
        <title>Sorghum-associated microbial communities from plants grown in Nebraska, USA.</title>
        <authorList>
            <person name="Schachtman D."/>
        </authorList>
    </citation>
    <scope>NUCLEOTIDE SEQUENCE [LARGE SCALE GENOMIC DNA]</scope>
    <source>
        <strain evidence="3 4">BE198</strain>
    </source>
</reference>
<evidence type="ECO:0000256" key="1">
    <source>
        <dbReference type="SAM" id="Phobius"/>
    </source>
</evidence>
<evidence type="ECO:0000259" key="2">
    <source>
        <dbReference type="Pfam" id="PF07584"/>
    </source>
</evidence>
<proteinExistence type="predicted"/>
<protein>
    <recommendedName>
        <fullName evidence="2">Aerotolerance regulator N-terminal domain-containing protein</fullName>
    </recommendedName>
</protein>
<comment type="caution">
    <text evidence="3">The sequence shown here is derived from an EMBL/GenBank/DDBJ whole genome shotgun (WGS) entry which is preliminary data.</text>
</comment>